<feature type="signal peptide" evidence="1">
    <location>
        <begin position="1"/>
        <end position="17"/>
    </location>
</feature>
<evidence type="ECO:0008006" key="4">
    <source>
        <dbReference type="Google" id="ProtNLM"/>
    </source>
</evidence>
<sequence>INLTLFFVMILHPLLHNITLLGITPTYRTIIKSFPRRLLARARFMKVMSNHFSHMIFLSAQAQLTLQTAERVVFCVTSLLNVVSLDCLIKETPPHQAKIRNYLIMTQIMVMVNSVYMDILFEPIPLFPATAGMCSGVLCKAGLPPHSVLVLYYVRHFLLVVSFFHTINSVFQTIL</sequence>
<name>A0AAN5CLS2_9BILA</name>
<proteinExistence type="predicted"/>
<feature type="chain" id="PRO_5042951380" description="G protein-coupled receptor" evidence="1">
    <location>
        <begin position="18"/>
        <end position="175"/>
    </location>
</feature>
<protein>
    <recommendedName>
        <fullName evidence="4">G protein-coupled receptor</fullName>
    </recommendedName>
</protein>
<dbReference type="PANTHER" id="PTHR22941">
    <property type="entry name" value="SERPENTINE RECEPTOR"/>
    <property type="match status" value="1"/>
</dbReference>
<evidence type="ECO:0000256" key="1">
    <source>
        <dbReference type="SAM" id="SignalP"/>
    </source>
</evidence>
<dbReference type="AlphaFoldDB" id="A0AAN5CLS2"/>
<dbReference type="PANTHER" id="PTHR22941:SF26">
    <property type="entry name" value="SERPENTINE RECEPTOR, CLASS H"/>
    <property type="match status" value="1"/>
</dbReference>
<keyword evidence="1" id="KW-0732">Signal</keyword>
<organism evidence="2 3">
    <name type="scientific">Pristionchus mayeri</name>
    <dbReference type="NCBI Taxonomy" id="1317129"/>
    <lineage>
        <taxon>Eukaryota</taxon>
        <taxon>Metazoa</taxon>
        <taxon>Ecdysozoa</taxon>
        <taxon>Nematoda</taxon>
        <taxon>Chromadorea</taxon>
        <taxon>Rhabditida</taxon>
        <taxon>Rhabditina</taxon>
        <taxon>Diplogasteromorpha</taxon>
        <taxon>Diplogasteroidea</taxon>
        <taxon>Neodiplogasteridae</taxon>
        <taxon>Pristionchus</taxon>
    </lineage>
</organism>
<feature type="non-terminal residue" evidence="2">
    <location>
        <position position="175"/>
    </location>
</feature>
<dbReference type="InterPro" id="IPR019422">
    <property type="entry name" value="7TM_GPCR_serpentine_rcpt_Srh"/>
</dbReference>
<dbReference type="InterPro" id="IPR053220">
    <property type="entry name" value="Nematode_rcpt-like_serp_H"/>
</dbReference>
<keyword evidence="3" id="KW-1185">Reference proteome</keyword>
<dbReference type="Proteomes" id="UP001328107">
    <property type="component" value="Unassembled WGS sequence"/>
</dbReference>
<dbReference type="Pfam" id="PF10318">
    <property type="entry name" value="7TM_GPCR_Srh"/>
    <property type="match status" value="1"/>
</dbReference>
<comment type="caution">
    <text evidence="2">The sequence shown here is derived from an EMBL/GenBank/DDBJ whole genome shotgun (WGS) entry which is preliminary data.</text>
</comment>
<feature type="non-terminal residue" evidence="2">
    <location>
        <position position="1"/>
    </location>
</feature>
<dbReference type="EMBL" id="BTRK01000004">
    <property type="protein sequence ID" value="GMR46660.1"/>
    <property type="molecule type" value="Genomic_DNA"/>
</dbReference>
<evidence type="ECO:0000313" key="3">
    <source>
        <dbReference type="Proteomes" id="UP001328107"/>
    </source>
</evidence>
<evidence type="ECO:0000313" key="2">
    <source>
        <dbReference type="EMBL" id="GMR46660.1"/>
    </source>
</evidence>
<reference evidence="3" key="1">
    <citation type="submission" date="2022-10" db="EMBL/GenBank/DDBJ databases">
        <title>Genome assembly of Pristionchus species.</title>
        <authorList>
            <person name="Yoshida K."/>
            <person name="Sommer R.J."/>
        </authorList>
    </citation>
    <scope>NUCLEOTIDE SEQUENCE [LARGE SCALE GENOMIC DNA]</scope>
    <source>
        <strain evidence="3">RS5460</strain>
    </source>
</reference>
<accession>A0AAN5CLS2</accession>
<gene>
    <name evidence="2" type="ORF">PMAYCL1PPCAC_16855</name>
</gene>